<name>A0A8X6XXZ3_9ARAC</name>
<accession>A0A8X6XXZ3</accession>
<feature type="non-terminal residue" evidence="2">
    <location>
        <position position="1"/>
    </location>
</feature>
<evidence type="ECO:0000256" key="1">
    <source>
        <dbReference type="SAM" id="MobiDB-lite"/>
    </source>
</evidence>
<organism evidence="2 3">
    <name type="scientific">Trichonephila inaurata madagascariensis</name>
    <dbReference type="NCBI Taxonomy" id="2747483"/>
    <lineage>
        <taxon>Eukaryota</taxon>
        <taxon>Metazoa</taxon>
        <taxon>Ecdysozoa</taxon>
        <taxon>Arthropoda</taxon>
        <taxon>Chelicerata</taxon>
        <taxon>Arachnida</taxon>
        <taxon>Araneae</taxon>
        <taxon>Araneomorphae</taxon>
        <taxon>Entelegynae</taxon>
        <taxon>Araneoidea</taxon>
        <taxon>Nephilidae</taxon>
        <taxon>Trichonephila</taxon>
        <taxon>Trichonephila inaurata</taxon>
    </lineage>
</organism>
<comment type="caution">
    <text evidence="2">The sequence shown here is derived from an EMBL/GenBank/DDBJ whole genome shotgun (WGS) entry which is preliminary data.</text>
</comment>
<gene>
    <name evidence="2" type="ORF">TNIN_218631</name>
</gene>
<evidence type="ECO:0000313" key="3">
    <source>
        <dbReference type="Proteomes" id="UP000886998"/>
    </source>
</evidence>
<sequence>MPTLRGELDYNNNSPYKVRVKPNGAGRSTRPSIDAPSERQPIVKPPGGECSDIFSPNHSADQVTPRKTKKYMQSTIFSPESPKTAMSPLP</sequence>
<feature type="region of interest" description="Disordered" evidence="1">
    <location>
        <begin position="1"/>
        <end position="90"/>
    </location>
</feature>
<keyword evidence="3" id="KW-1185">Reference proteome</keyword>
<dbReference type="EMBL" id="BMAV01014186">
    <property type="protein sequence ID" value="GFY62381.1"/>
    <property type="molecule type" value="Genomic_DNA"/>
</dbReference>
<dbReference type="Proteomes" id="UP000886998">
    <property type="component" value="Unassembled WGS sequence"/>
</dbReference>
<proteinExistence type="predicted"/>
<evidence type="ECO:0000313" key="2">
    <source>
        <dbReference type="EMBL" id="GFY62381.1"/>
    </source>
</evidence>
<dbReference type="AlphaFoldDB" id="A0A8X6XXZ3"/>
<dbReference type="OrthoDB" id="10071234at2759"/>
<reference evidence="2" key="1">
    <citation type="submission" date="2020-08" db="EMBL/GenBank/DDBJ databases">
        <title>Multicomponent nature underlies the extraordinary mechanical properties of spider dragline silk.</title>
        <authorList>
            <person name="Kono N."/>
            <person name="Nakamura H."/>
            <person name="Mori M."/>
            <person name="Yoshida Y."/>
            <person name="Ohtoshi R."/>
            <person name="Malay A.D."/>
            <person name="Moran D.A.P."/>
            <person name="Tomita M."/>
            <person name="Numata K."/>
            <person name="Arakawa K."/>
        </authorList>
    </citation>
    <scope>NUCLEOTIDE SEQUENCE</scope>
</reference>
<protein>
    <submittedName>
        <fullName evidence="2">Uncharacterized protein</fullName>
    </submittedName>
</protein>